<comment type="caution">
    <text evidence="1">The sequence shown here is derived from an EMBL/GenBank/DDBJ whole genome shotgun (WGS) entry which is preliminary data.</text>
</comment>
<evidence type="ECO:0008006" key="3">
    <source>
        <dbReference type="Google" id="ProtNLM"/>
    </source>
</evidence>
<proteinExistence type="predicted"/>
<accession>A0A4R9JAC5</accession>
<dbReference type="OrthoDB" id="336037at2"/>
<dbReference type="AlphaFoldDB" id="A0A4R9JAC5"/>
<name>A0A4R9JAC5_9LEPT</name>
<organism evidence="1 2">
    <name type="scientific">Leptospira koniambonensis</name>
    <dbReference type="NCBI Taxonomy" id="2484950"/>
    <lineage>
        <taxon>Bacteria</taxon>
        <taxon>Pseudomonadati</taxon>
        <taxon>Spirochaetota</taxon>
        <taxon>Spirochaetia</taxon>
        <taxon>Leptospirales</taxon>
        <taxon>Leptospiraceae</taxon>
        <taxon>Leptospira</taxon>
    </lineage>
</organism>
<dbReference type="RefSeq" id="WP_135613996.1">
    <property type="nucleotide sequence ID" value="NZ_RQFY01000002.1"/>
</dbReference>
<gene>
    <name evidence="1" type="ORF">EHQ52_03990</name>
</gene>
<sequence>MAVSMKTKREKKYQFTSTDFDRVEKQQDFRCYLTGRTYEYHRLKGAPIIPMNKGGKLESGNECLVIDEVKQLKRFFTDEEVLEMAFDIIKTIGGKYGYEAKKKK</sequence>
<evidence type="ECO:0000313" key="2">
    <source>
        <dbReference type="Proteomes" id="UP000297871"/>
    </source>
</evidence>
<dbReference type="EMBL" id="RQFY01000002">
    <property type="protein sequence ID" value="TGL35936.1"/>
    <property type="molecule type" value="Genomic_DNA"/>
</dbReference>
<reference evidence="1" key="1">
    <citation type="journal article" date="2019" name="PLoS Negl. Trop. Dis.">
        <title>Revisiting the worldwide diversity of Leptospira species in the environment.</title>
        <authorList>
            <person name="Vincent A.T."/>
            <person name="Schiettekatte O."/>
            <person name="Bourhy P."/>
            <person name="Veyrier F.J."/>
            <person name="Picardeau M."/>
        </authorList>
    </citation>
    <scope>NUCLEOTIDE SEQUENCE [LARGE SCALE GENOMIC DNA]</scope>
    <source>
        <strain evidence="1">201800265</strain>
    </source>
</reference>
<evidence type="ECO:0000313" key="1">
    <source>
        <dbReference type="EMBL" id="TGL35936.1"/>
    </source>
</evidence>
<dbReference type="Proteomes" id="UP000297871">
    <property type="component" value="Unassembled WGS sequence"/>
</dbReference>
<protein>
    <recommendedName>
        <fullName evidence="3">HNH endonuclease</fullName>
    </recommendedName>
</protein>
<keyword evidence="2" id="KW-1185">Reference proteome</keyword>